<dbReference type="GO" id="GO:0006955">
    <property type="term" value="P:immune response"/>
    <property type="evidence" value="ECO:0007669"/>
    <property type="project" value="InterPro"/>
</dbReference>
<feature type="signal peptide" evidence="9">
    <location>
        <begin position="1"/>
        <end position="17"/>
    </location>
</feature>
<keyword evidence="11" id="KW-1185">Reference proteome</keyword>
<dbReference type="STRING" id="62062.ENSHHUP00000000421"/>
<organism evidence="10 11">
    <name type="scientific">Hucho hucho</name>
    <name type="common">huchen</name>
    <dbReference type="NCBI Taxonomy" id="62062"/>
    <lineage>
        <taxon>Eukaryota</taxon>
        <taxon>Metazoa</taxon>
        <taxon>Chordata</taxon>
        <taxon>Craniata</taxon>
        <taxon>Vertebrata</taxon>
        <taxon>Euteleostomi</taxon>
        <taxon>Actinopterygii</taxon>
        <taxon>Neopterygii</taxon>
        <taxon>Teleostei</taxon>
        <taxon>Protacanthopterygii</taxon>
        <taxon>Salmoniformes</taxon>
        <taxon>Salmonidae</taxon>
        <taxon>Salmoninae</taxon>
        <taxon>Hucho</taxon>
    </lineage>
</organism>
<evidence type="ECO:0000256" key="5">
    <source>
        <dbReference type="ARBA" id="ARBA00022729"/>
    </source>
</evidence>
<evidence type="ECO:0000256" key="4">
    <source>
        <dbReference type="ARBA" id="ARBA00022525"/>
    </source>
</evidence>
<dbReference type="Gene3D" id="1.20.1250.70">
    <property type="entry name" value="Interleukin-15/Interleukin-21"/>
    <property type="match status" value="1"/>
</dbReference>
<evidence type="ECO:0000256" key="9">
    <source>
        <dbReference type="SAM" id="SignalP"/>
    </source>
</evidence>
<comment type="similarity">
    <text evidence="2">Belongs to the IL-15/IL-21 family.</text>
</comment>
<dbReference type="GO" id="GO:0005615">
    <property type="term" value="C:extracellular space"/>
    <property type="evidence" value="ECO:0007669"/>
    <property type="project" value="UniProtKB-KW"/>
</dbReference>
<name>A0A4W5JL86_9TELE</name>
<dbReference type="Ensembl" id="ENSHHUT00000000431.1">
    <property type="protein sequence ID" value="ENSHHUP00000000421.1"/>
    <property type="gene ID" value="ENSHHUG00000000301.1"/>
</dbReference>
<evidence type="ECO:0000256" key="3">
    <source>
        <dbReference type="ARBA" id="ARBA00022514"/>
    </source>
</evidence>
<dbReference type="AlphaFoldDB" id="A0A4W5JL86"/>
<feature type="chain" id="PRO_5021294465" description="Interleukin-21" evidence="9">
    <location>
        <begin position="18"/>
        <end position="141"/>
    </location>
</feature>
<reference evidence="11" key="1">
    <citation type="submission" date="2018-06" db="EMBL/GenBank/DDBJ databases">
        <title>Genome assembly of Danube salmon.</title>
        <authorList>
            <person name="Macqueen D.J."/>
            <person name="Gundappa M.K."/>
        </authorList>
    </citation>
    <scope>NUCLEOTIDE SEQUENCE [LARGE SCALE GENOMIC DNA]</scope>
</reference>
<dbReference type="PANTHER" id="PTHR14356">
    <property type="entry name" value="INTERLEUKIN-15-RELATED"/>
    <property type="match status" value="1"/>
</dbReference>
<keyword evidence="4" id="KW-0964">Secreted</keyword>
<keyword evidence="3" id="KW-0202">Cytokine</keyword>
<comment type="subcellular location">
    <subcellularLocation>
        <location evidence="1">Secreted</location>
    </subcellularLocation>
</comment>
<sequence>MKLLVCCLLAITCCVLANVDKVEKSMKLTEVIKELRELNKSVEHNGMMLNTPTLDIEECCFLSALECFQTMVPQLKARQKKIQQKVVRNLKSKLLRSVVSCNREEGKNKACQGCDSYPLKDSREFVKQLESLLQKVTGYYE</sequence>
<evidence type="ECO:0000313" key="11">
    <source>
        <dbReference type="Proteomes" id="UP000314982"/>
    </source>
</evidence>
<dbReference type="SUPFAM" id="SSF47266">
    <property type="entry name" value="4-helical cytokines"/>
    <property type="match status" value="1"/>
</dbReference>
<dbReference type="InterPro" id="IPR009079">
    <property type="entry name" value="4_helix_cytokine-like_core"/>
</dbReference>
<accession>A0A4W5JL86</accession>
<dbReference type="Proteomes" id="UP000314982">
    <property type="component" value="Unassembled WGS sequence"/>
</dbReference>
<evidence type="ECO:0000256" key="6">
    <source>
        <dbReference type="ARBA" id="ARBA00023157"/>
    </source>
</evidence>
<keyword evidence="6" id="KW-1015">Disulfide bond</keyword>
<dbReference type="GeneTree" id="ENSGT01030000235110"/>
<dbReference type="InterPro" id="IPR003443">
    <property type="entry name" value="IL-15/IL-21_fam"/>
</dbReference>
<evidence type="ECO:0000256" key="8">
    <source>
        <dbReference type="ARBA" id="ARBA00045924"/>
    </source>
</evidence>
<evidence type="ECO:0000256" key="7">
    <source>
        <dbReference type="ARBA" id="ARBA00039957"/>
    </source>
</evidence>
<comment type="function">
    <text evidence="8">Cytokine with immunoregulatory activity. May promote the transition between innate and adaptive immunity. Induces the production of IgG(1) and IgG(3) in B-cells. Implicated in the generation and maintenance of T follicular helper (Tfh) cells and the formation of germinal-centers. Together with IL6, control the early generation of Tfh cells and are critical for an effective antibody response to acute viral infection. May play a role in proliferation and maturation of natural killer (NK) cells in synergy with IL15. May regulate proliferation of mature B- and T-cells in response to activating stimuli. In synergy with IL15 and IL18 stimulates interferon gamma production in T-cells and NK cells. During T-cell mediated immune response may inhibit dendritic cells (DC) activation and maturation.</text>
</comment>
<evidence type="ECO:0000313" key="10">
    <source>
        <dbReference type="Ensembl" id="ENSHHUP00000000421.1"/>
    </source>
</evidence>
<protein>
    <recommendedName>
        <fullName evidence="7">Interleukin-21</fullName>
    </recommendedName>
</protein>
<dbReference type="PANTHER" id="PTHR14356:SF2">
    <property type="entry name" value="INTERLEUKIN-21"/>
    <property type="match status" value="1"/>
</dbReference>
<dbReference type="GO" id="GO:0005125">
    <property type="term" value="F:cytokine activity"/>
    <property type="evidence" value="ECO:0007669"/>
    <property type="project" value="UniProtKB-KW"/>
</dbReference>
<keyword evidence="5 9" id="KW-0732">Signal</keyword>
<evidence type="ECO:0000256" key="1">
    <source>
        <dbReference type="ARBA" id="ARBA00004613"/>
    </source>
</evidence>
<evidence type="ECO:0000256" key="2">
    <source>
        <dbReference type="ARBA" id="ARBA00006050"/>
    </source>
</evidence>
<reference evidence="10" key="2">
    <citation type="submission" date="2025-08" db="UniProtKB">
        <authorList>
            <consortium name="Ensembl"/>
        </authorList>
    </citation>
    <scope>IDENTIFICATION</scope>
</reference>
<dbReference type="GO" id="GO:0005126">
    <property type="term" value="F:cytokine receptor binding"/>
    <property type="evidence" value="ECO:0007669"/>
    <property type="project" value="InterPro"/>
</dbReference>
<proteinExistence type="inferred from homology"/>
<reference evidence="10" key="3">
    <citation type="submission" date="2025-09" db="UniProtKB">
        <authorList>
            <consortium name="Ensembl"/>
        </authorList>
    </citation>
    <scope>IDENTIFICATION</scope>
</reference>